<comment type="miscellaneous">
    <text evidence="7">The a and c carboxylates of hydrogenobyrinate are activated for nucleophilic attack via formation of a phosphorylated intermediate by ATP. CobB catalyzes first the amidation of the c-carboxylate, and then that of the a-carboxylate.</text>
</comment>
<dbReference type="PANTHER" id="PTHR43873">
    <property type="entry name" value="COBYRINATE A,C-DIAMIDE SYNTHASE"/>
    <property type="match status" value="1"/>
</dbReference>
<dbReference type="UniPathway" id="UPA00148">
    <property type="reaction ID" value="UER00220"/>
</dbReference>
<accession>A0A516Q5I8</accession>
<evidence type="ECO:0000259" key="8">
    <source>
        <dbReference type="Pfam" id="PF01656"/>
    </source>
</evidence>
<dbReference type="InterPro" id="IPR004484">
    <property type="entry name" value="CbiA/CobB_synth"/>
</dbReference>
<feature type="site" description="Increases nucleophilicity of active site Cys" evidence="7">
    <location>
        <position position="429"/>
    </location>
</feature>
<dbReference type="OrthoDB" id="9764035at2"/>
<dbReference type="InterPro" id="IPR029062">
    <property type="entry name" value="Class_I_gatase-like"/>
</dbReference>
<evidence type="ECO:0000256" key="7">
    <source>
        <dbReference type="HAMAP-Rule" id="MF_00027"/>
    </source>
</evidence>
<dbReference type="HAMAP" id="MF_00027">
    <property type="entry name" value="CobB_CbiA"/>
    <property type="match status" value="1"/>
</dbReference>
<feature type="active site" description="Nucleophile" evidence="7">
    <location>
        <position position="327"/>
    </location>
</feature>
<keyword evidence="6 7" id="KW-0315">Glutamine amidotransferase</keyword>
<evidence type="ECO:0000256" key="3">
    <source>
        <dbReference type="ARBA" id="ARBA00022741"/>
    </source>
</evidence>
<dbReference type="Gene3D" id="3.40.50.880">
    <property type="match status" value="1"/>
</dbReference>
<dbReference type="CDD" id="cd05388">
    <property type="entry name" value="CobB_N"/>
    <property type="match status" value="1"/>
</dbReference>
<evidence type="ECO:0000256" key="2">
    <source>
        <dbReference type="ARBA" id="ARBA00022598"/>
    </source>
</evidence>
<dbReference type="CDD" id="cd03130">
    <property type="entry name" value="GATase1_CobB"/>
    <property type="match status" value="1"/>
</dbReference>
<dbReference type="EMBL" id="CP041692">
    <property type="protein sequence ID" value="QDP98703.1"/>
    <property type="molecule type" value="Genomic_DNA"/>
</dbReference>
<keyword evidence="11" id="KW-1185">Reference proteome</keyword>
<feature type="domain" description="CobQ/CobB/MinD/ParA nucleotide binding" evidence="8">
    <location>
        <begin position="1"/>
        <end position="184"/>
    </location>
</feature>
<dbReference type="GO" id="GO:0042242">
    <property type="term" value="F:cobyrinic acid a,c-diamide synthase activity"/>
    <property type="evidence" value="ECO:0007669"/>
    <property type="project" value="InterPro"/>
</dbReference>
<keyword evidence="5 7" id="KW-0460">Magnesium</keyword>
<gene>
    <name evidence="7" type="primary">cobB</name>
    <name evidence="10" type="ORF">FOE78_09570</name>
</gene>
<evidence type="ECO:0000256" key="4">
    <source>
        <dbReference type="ARBA" id="ARBA00022840"/>
    </source>
</evidence>
<evidence type="ECO:0000259" key="9">
    <source>
        <dbReference type="Pfam" id="PF07685"/>
    </source>
</evidence>
<keyword evidence="2 7" id="KW-0436">Ligase</keyword>
<dbReference type="KEGG" id="mik:FOE78_09570"/>
<dbReference type="SUPFAM" id="SSF52540">
    <property type="entry name" value="P-loop containing nucleoside triphosphate hydrolases"/>
    <property type="match status" value="1"/>
</dbReference>
<dbReference type="GO" id="GO:0005524">
    <property type="term" value="F:ATP binding"/>
    <property type="evidence" value="ECO:0007669"/>
    <property type="project" value="UniProtKB-UniRule"/>
</dbReference>
<evidence type="ECO:0000256" key="1">
    <source>
        <dbReference type="ARBA" id="ARBA00001946"/>
    </source>
</evidence>
<dbReference type="Proteomes" id="UP000319263">
    <property type="component" value="Chromosome"/>
</dbReference>
<dbReference type="Gene3D" id="3.40.50.300">
    <property type="entry name" value="P-loop containing nucleotide triphosphate hydrolases"/>
    <property type="match status" value="1"/>
</dbReference>
<protein>
    <recommendedName>
        <fullName evidence="7">Hydrogenobyrinate a,c-diamide synthase</fullName>
        <ecNumber evidence="7">6.3.5.9</ecNumber>
    </recommendedName>
    <alternativeName>
        <fullName evidence="7">Hydrogenobyrinic acid a,c-diamide synthase</fullName>
    </alternativeName>
</protein>
<dbReference type="GO" id="GO:0009236">
    <property type="term" value="P:cobalamin biosynthetic process"/>
    <property type="evidence" value="ECO:0007669"/>
    <property type="project" value="UniProtKB-UniRule"/>
</dbReference>
<keyword evidence="4 7" id="KW-0067">ATP-binding</keyword>
<comment type="pathway">
    <text evidence="7">Cofactor biosynthesis; adenosylcobalamin biosynthesis; cob(II)yrinate a,c-diamide from precorrin-2 (aerobic route): step 9/10.</text>
</comment>
<sequence length="450" mass="48802">MIAGTHSGAGKTTATGVVLRGLIDRGLRVQSFKLGPDFIDPGYHREITGRPSINLDLWLMGSDGVRDSFRRWSAGADICVIESMGALFDGTDGTGHGSAAHVAKLLGVPVVVIIDVWGMTRTAAAILSGLRDFDSELRWAGCVVNRSGSPGHTRMIMNGLPTDLQQTVIGAIERDPGLAVPERHLGLLTVDENEATIGVRSDHQRRAAAGLDLDRLLARAAADPGDAVITTPHKPSAEHPARARLAVARDRAFCFYYEENLQMLRRTGFELVEFRPTVDHELPADVDAVYLGGGYPESFAAELAGNRSLLSELRRRAADGMPIWAECGGMMYLARSLTGFDGVRHRLAGVLPIDVIMDRDYLSIRYAELRTRSDSPLGPSSSRLWAQEFHQSRIIADDLEPNLFDGVTSSGEKFAAGYQVGKVVASYLHLHLSRTPQVADSLMAAALARR</sequence>
<dbReference type="PANTHER" id="PTHR43873:SF1">
    <property type="entry name" value="COBYRINATE A,C-DIAMIDE SYNTHASE"/>
    <property type="match status" value="1"/>
</dbReference>
<evidence type="ECO:0000256" key="5">
    <source>
        <dbReference type="ARBA" id="ARBA00022842"/>
    </source>
</evidence>
<dbReference type="InterPro" id="IPR002586">
    <property type="entry name" value="CobQ/CobB/MinD/ParA_Nub-bd_dom"/>
</dbReference>
<dbReference type="AlphaFoldDB" id="A0A516Q5I8"/>
<dbReference type="Pfam" id="PF07685">
    <property type="entry name" value="GATase_3"/>
    <property type="match status" value="1"/>
</dbReference>
<keyword evidence="3 7" id="KW-0547">Nucleotide-binding</keyword>
<evidence type="ECO:0000313" key="10">
    <source>
        <dbReference type="EMBL" id="QDP98703.1"/>
    </source>
</evidence>
<proteinExistence type="inferred from homology"/>
<evidence type="ECO:0000256" key="6">
    <source>
        <dbReference type="ARBA" id="ARBA00022962"/>
    </source>
</evidence>
<organism evidence="10 11">
    <name type="scientific">Microlunatus elymi</name>
    <dbReference type="NCBI Taxonomy" id="2596828"/>
    <lineage>
        <taxon>Bacteria</taxon>
        <taxon>Bacillati</taxon>
        <taxon>Actinomycetota</taxon>
        <taxon>Actinomycetes</taxon>
        <taxon>Propionibacteriales</taxon>
        <taxon>Propionibacteriaceae</taxon>
        <taxon>Microlunatus</taxon>
    </lineage>
</organism>
<feature type="domain" description="CobB/CobQ-like glutamine amidotransferase" evidence="9">
    <location>
        <begin position="245"/>
        <end position="434"/>
    </location>
</feature>
<dbReference type="GO" id="GO:0043802">
    <property type="term" value="F:hydrogenobyrinic acid a,c-diamide synthase (glutamine-hydrolysing) activity"/>
    <property type="evidence" value="ECO:0007669"/>
    <property type="project" value="UniProtKB-UniRule"/>
</dbReference>
<dbReference type="InterPro" id="IPR011698">
    <property type="entry name" value="GATase_3"/>
</dbReference>
<dbReference type="PROSITE" id="PS51274">
    <property type="entry name" value="GATASE_COBBQ"/>
    <property type="match status" value="1"/>
</dbReference>
<name>A0A516Q5I8_9ACTN</name>
<comment type="catalytic activity">
    <reaction evidence="7">
        <text>hydrogenobyrinate + 2 L-glutamine + 2 ATP + 2 H2O = hydrogenobyrinate a,c-diamide + 2 L-glutamate + 2 ADP + 2 phosphate + 2 H(+)</text>
        <dbReference type="Rhea" id="RHEA:12544"/>
        <dbReference type="ChEBI" id="CHEBI:15377"/>
        <dbReference type="ChEBI" id="CHEBI:15378"/>
        <dbReference type="ChEBI" id="CHEBI:29985"/>
        <dbReference type="ChEBI" id="CHEBI:30616"/>
        <dbReference type="ChEBI" id="CHEBI:43474"/>
        <dbReference type="ChEBI" id="CHEBI:58359"/>
        <dbReference type="ChEBI" id="CHEBI:77873"/>
        <dbReference type="ChEBI" id="CHEBI:77874"/>
        <dbReference type="ChEBI" id="CHEBI:456216"/>
        <dbReference type="EC" id="6.3.5.9"/>
    </reaction>
</comment>
<dbReference type="EC" id="6.3.5.9" evidence="7"/>
<keyword evidence="7" id="KW-0169">Cobalamin biosynthesis</keyword>
<comment type="domain">
    <text evidence="7">Comprises of two domains. The C-terminal domain contains the binding site for glutamine and catalyzes the hydrolysis of this substrate to glutamate and ammonia. The N-terminal domain is anticipated to bind ATP and hydrogenobyrinate and catalyzes the ultimate synthesis of the diamide product. The ammonia produced via the glutaminase domain is probably translocated to the adjacent domain via a molecular tunnel, where it reacts with an activated intermediate.</text>
</comment>
<dbReference type="NCBIfam" id="NF002204">
    <property type="entry name" value="PRK01077.1"/>
    <property type="match status" value="1"/>
</dbReference>
<comment type="similarity">
    <text evidence="7">Belongs to the CobB/CbiA family.</text>
</comment>
<comment type="cofactor">
    <cofactor evidence="1 7">
        <name>Mg(2+)</name>
        <dbReference type="ChEBI" id="CHEBI:18420"/>
    </cofactor>
</comment>
<dbReference type="SUPFAM" id="SSF52317">
    <property type="entry name" value="Class I glutamine amidotransferase-like"/>
    <property type="match status" value="1"/>
</dbReference>
<dbReference type="Pfam" id="PF01656">
    <property type="entry name" value="CbiA"/>
    <property type="match status" value="1"/>
</dbReference>
<evidence type="ECO:0000313" key="11">
    <source>
        <dbReference type="Proteomes" id="UP000319263"/>
    </source>
</evidence>
<dbReference type="NCBIfam" id="TIGR00379">
    <property type="entry name" value="cobB"/>
    <property type="match status" value="1"/>
</dbReference>
<dbReference type="InterPro" id="IPR027417">
    <property type="entry name" value="P-loop_NTPase"/>
</dbReference>
<reference evidence="10 11" key="1">
    <citation type="submission" date="2019-07" db="EMBL/GenBank/DDBJ databases">
        <title>Microlunatus dokdonensis sp. nov. isolated from the rhizospheric soil of the wild plant Elymus tsukushiensis.</title>
        <authorList>
            <person name="Ghim S.-Y."/>
            <person name="Hwang Y.-J."/>
            <person name="Son J.-S."/>
            <person name="Shin J.-H."/>
        </authorList>
    </citation>
    <scope>NUCLEOTIDE SEQUENCE [LARGE SCALE GENOMIC DNA]</scope>
    <source>
        <strain evidence="10 11">KUDC0627</strain>
    </source>
</reference>
<comment type="function">
    <text evidence="7">Catalyzes the ATP-dependent amidation of the two carboxylate groups at positions a and c of hydrogenobyrinate, using either L-glutamine or ammonia as the nitrogen source.</text>
</comment>